<comment type="caution">
    <text evidence="2">The sequence shown here is derived from an EMBL/GenBank/DDBJ whole genome shotgun (WGS) entry which is preliminary data.</text>
</comment>
<reference evidence="2 3" key="1">
    <citation type="journal article" date="2020" name="Int. J. Syst. Evol. Microbiol.">
        <title>Reclassification of Streptomyces castelarensis and Streptomyces sporoclivatus as later heterotypic synonyms of Streptomyces antimycoticus.</title>
        <authorList>
            <person name="Komaki H."/>
            <person name="Tamura T."/>
        </authorList>
    </citation>
    <scope>NUCLEOTIDE SEQUENCE [LARGE SCALE GENOMIC DNA]</scope>
    <source>
        <strain evidence="2 3">NBRC 13459</strain>
    </source>
</reference>
<dbReference type="NCBIfam" id="TIGR01720">
    <property type="entry name" value="NRPS-para261"/>
    <property type="match status" value="1"/>
</dbReference>
<dbReference type="PANTHER" id="PTHR45398:SF1">
    <property type="entry name" value="ENZYME, PUTATIVE (JCVI)-RELATED"/>
    <property type="match status" value="1"/>
</dbReference>
<dbReference type="InterPro" id="IPR001242">
    <property type="entry name" value="Condensation_dom"/>
</dbReference>
<organism evidence="2 3">
    <name type="scientific">Streptomyces violaceusniger</name>
    <dbReference type="NCBI Taxonomy" id="68280"/>
    <lineage>
        <taxon>Bacteria</taxon>
        <taxon>Bacillati</taxon>
        <taxon>Actinomycetota</taxon>
        <taxon>Actinomycetes</taxon>
        <taxon>Kitasatosporales</taxon>
        <taxon>Streptomycetaceae</taxon>
        <taxon>Streptomyces</taxon>
        <taxon>Streptomyces violaceusniger group</taxon>
    </lineage>
</organism>
<evidence type="ECO:0000313" key="2">
    <source>
        <dbReference type="EMBL" id="GDY54606.1"/>
    </source>
</evidence>
<name>A0A4D4L5Y9_STRVO</name>
<dbReference type="GO" id="GO:0003824">
    <property type="term" value="F:catalytic activity"/>
    <property type="evidence" value="ECO:0007669"/>
    <property type="project" value="InterPro"/>
</dbReference>
<accession>A0A4D4L5Y9</accession>
<feature type="domain" description="Condensation" evidence="1">
    <location>
        <begin position="20"/>
        <end position="270"/>
    </location>
</feature>
<dbReference type="AlphaFoldDB" id="A0A4D4L5Y9"/>
<gene>
    <name evidence="2" type="ORF">SVIO_052290</name>
</gene>
<dbReference type="Proteomes" id="UP000301309">
    <property type="component" value="Unassembled WGS sequence"/>
</dbReference>
<dbReference type="Gene3D" id="3.30.559.30">
    <property type="entry name" value="Nonribosomal peptide synthetase, condensation domain"/>
    <property type="match status" value="1"/>
</dbReference>
<evidence type="ECO:0000313" key="3">
    <source>
        <dbReference type="Proteomes" id="UP000301309"/>
    </source>
</evidence>
<dbReference type="PANTHER" id="PTHR45398">
    <property type="match status" value="1"/>
</dbReference>
<dbReference type="EMBL" id="BJHW01000001">
    <property type="protein sequence ID" value="GDY54606.1"/>
    <property type="molecule type" value="Genomic_DNA"/>
</dbReference>
<protein>
    <recommendedName>
        <fullName evidence="1">Condensation domain-containing protein</fullName>
    </recommendedName>
</protein>
<dbReference type="InterPro" id="IPR010060">
    <property type="entry name" value="NRPS_synth"/>
</dbReference>
<evidence type="ECO:0000259" key="1">
    <source>
        <dbReference type="Pfam" id="PF00668"/>
    </source>
</evidence>
<proteinExistence type="predicted"/>
<dbReference type="Pfam" id="PF00668">
    <property type="entry name" value="Condensation"/>
    <property type="match status" value="1"/>
</dbReference>
<keyword evidence="3" id="KW-1185">Reference proteome</keyword>
<sequence length="299" mass="32241">MLDTQDPQLGNRPLDPERDTAATARTLSAELPPRLTEPLLTTIPAAFHAGVNDILLTGFALAVADWRRRRGQHAPNTLVDLEGHGREQLVPDADVSRTLGWFTSLYPVNLDPGVGDDEWDQVWSGGAPVGDAIKAVKEQLRTLPDNGAGYGLLRYLNQDTAPTLAALPDPQISFNYLGRFELAEQEDIGAAADWTSAPEADSGVSGGSDDGMRLRYAFVLSAAVVDGPDGARLTAGWTWPRELFGEDEVRDLADTWFRALEAIVTHAEGPGAGGHTPSDLFLDGLSQDEIDEFEDELGL</sequence>
<dbReference type="SUPFAM" id="SSF52777">
    <property type="entry name" value="CoA-dependent acyltransferases"/>
    <property type="match status" value="1"/>
</dbReference>